<dbReference type="EMBL" id="AODE01000031">
    <property type="protein sequence ID" value="EUJ26449.1"/>
    <property type="molecule type" value="Genomic_DNA"/>
</dbReference>
<reference evidence="2 3" key="1">
    <citation type="journal article" date="2014" name="Int. J. Syst. Evol. Microbiol.">
        <title>Listeria floridensis sp. nov., Listeria aquatica sp. nov., Listeria cornellensis sp. nov., Listeria riparia sp. nov. and Listeria grandensis sp. nov., from agricultural and natural environments.</title>
        <authorList>
            <person name="den Bakker H.C."/>
            <person name="Warchocki S."/>
            <person name="Wright E.M."/>
            <person name="Allred A.F."/>
            <person name="Ahlstrom C."/>
            <person name="Manuel C.S."/>
            <person name="Stasiewicz M.J."/>
            <person name="Burrell A."/>
            <person name="Roof S."/>
            <person name="Strawn L."/>
            <person name="Fortes E.D."/>
            <person name="Nightingale K.K."/>
            <person name="Kephart D."/>
            <person name="Wiedmann M."/>
        </authorList>
    </citation>
    <scope>NUCLEOTIDE SEQUENCE [LARGE SCALE GENOMIC DNA]</scope>
    <source>
        <strain evidence="3">FSL F6-969</strain>
    </source>
</reference>
<dbReference type="Proteomes" id="UP000019254">
    <property type="component" value="Unassembled WGS sequence"/>
</dbReference>
<dbReference type="AlphaFoldDB" id="W7BHA4"/>
<keyword evidence="1" id="KW-0812">Transmembrane</keyword>
<feature type="transmembrane region" description="Helical" evidence="1">
    <location>
        <begin position="21"/>
        <end position="40"/>
    </location>
</feature>
<dbReference type="RefSeq" id="WP_036081308.1">
    <property type="nucleotide sequence ID" value="NZ_AODE01000031.1"/>
</dbReference>
<dbReference type="PATRIC" id="fig|1265820.5.peg.2926"/>
<comment type="caution">
    <text evidence="2">The sequence shown here is derived from an EMBL/GenBank/DDBJ whole genome shotgun (WGS) entry which is preliminary data.</text>
</comment>
<accession>W7BHA4</accession>
<organism evidence="2 3">
    <name type="scientific">Listeria cornellensis FSL F6-0969</name>
    <dbReference type="NCBI Taxonomy" id="1265820"/>
    <lineage>
        <taxon>Bacteria</taxon>
        <taxon>Bacillati</taxon>
        <taxon>Bacillota</taxon>
        <taxon>Bacilli</taxon>
        <taxon>Bacillales</taxon>
        <taxon>Listeriaceae</taxon>
        <taxon>Listeria</taxon>
    </lineage>
</organism>
<dbReference type="STRING" id="1265820.PCORN_14804"/>
<keyword evidence="1" id="KW-1133">Transmembrane helix</keyword>
<evidence type="ECO:0000313" key="3">
    <source>
        <dbReference type="Proteomes" id="UP000019254"/>
    </source>
</evidence>
<keyword evidence="1" id="KW-0472">Membrane</keyword>
<sequence length="247" mass="28455">MGQQTLYFKKFYKNKGSWLPIFVFVLAILAVLVMNTRVGAERNLSGMEKEEIALNRAMLTVNEQSMASAQTEEEKAAFEEGDALSKARIAKQQSVVDLYDNESWSEAYKVKIDLIKESYGVYTGDMNASQELKESIFRQIAIYTKLAELDIKSDQEDMETQGTTFLYRMLTNFFPVFFVIILCFTLNMVFTDRFYQNIDRSLLLPQKYVKVTSQRLLFGLLVAFSLYIITCLIAYLPASFFIGCREF</sequence>
<protein>
    <recommendedName>
        <fullName evidence="4">ABC transporter permease</fullName>
    </recommendedName>
</protein>
<evidence type="ECO:0000313" key="2">
    <source>
        <dbReference type="EMBL" id="EUJ26449.1"/>
    </source>
</evidence>
<dbReference type="OrthoDB" id="2366091at2"/>
<name>W7BHA4_9LIST</name>
<feature type="transmembrane region" description="Helical" evidence="1">
    <location>
        <begin position="173"/>
        <end position="195"/>
    </location>
</feature>
<keyword evidence="3" id="KW-1185">Reference proteome</keyword>
<evidence type="ECO:0000256" key="1">
    <source>
        <dbReference type="SAM" id="Phobius"/>
    </source>
</evidence>
<proteinExistence type="predicted"/>
<gene>
    <name evidence="2" type="ORF">PCORN_14804</name>
</gene>
<feature type="transmembrane region" description="Helical" evidence="1">
    <location>
        <begin position="216"/>
        <end position="242"/>
    </location>
</feature>
<evidence type="ECO:0008006" key="4">
    <source>
        <dbReference type="Google" id="ProtNLM"/>
    </source>
</evidence>